<dbReference type="AlphaFoldDB" id="A0A9N9AKX3"/>
<gene>
    <name evidence="1" type="ORF">FCALED_LOCUS5323</name>
</gene>
<evidence type="ECO:0000313" key="1">
    <source>
        <dbReference type="EMBL" id="CAG8534224.1"/>
    </source>
</evidence>
<dbReference type="OrthoDB" id="2339265at2759"/>
<dbReference type="Proteomes" id="UP000789570">
    <property type="component" value="Unassembled WGS sequence"/>
</dbReference>
<dbReference type="EMBL" id="CAJVPQ010001141">
    <property type="protein sequence ID" value="CAG8534224.1"/>
    <property type="molecule type" value="Genomic_DNA"/>
</dbReference>
<organism evidence="1 2">
    <name type="scientific">Funneliformis caledonium</name>
    <dbReference type="NCBI Taxonomy" id="1117310"/>
    <lineage>
        <taxon>Eukaryota</taxon>
        <taxon>Fungi</taxon>
        <taxon>Fungi incertae sedis</taxon>
        <taxon>Mucoromycota</taxon>
        <taxon>Glomeromycotina</taxon>
        <taxon>Glomeromycetes</taxon>
        <taxon>Glomerales</taxon>
        <taxon>Glomeraceae</taxon>
        <taxon>Funneliformis</taxon>
    </lineage>
</organism>
<keyword evidence="2" id="KW-1185">Reference proteome</keyword>
<reference evidence="1" key="1">
    <citation type="submission" date="2021-06" db="EMBL/GenBank/DDBJ databases">
        <authorList>
            <person name="Kallberg Y."/>
            <person name="Tangrot J."/>
            <person name="Rosling A."/>
        </authorList>
    </citation>
    <scope>NUCLEOTIDE SEQUENCE</scope>
    <source>
        <strain evidence="1">UK204</strain>
    </source>
</reference>
<protein>
    <submittedName>
        <fullName evidence="1">6160_t:CDS:1</fullName>
    </submittedName>
</protein>
<sequence length="120" mass="13908">MSTYEEAEERPANTSGNPVTLQYEIIAKLYDDLRYINPTAHDYDFALKIIYKISGITFCSEDERRESFKNCFYGTYKIALNQYTFDNNITTAIFGRNGKYMLSNLKVKLEIETGNCCHIN</sequence>
<proteinExistence type="predicted"/>
<evidence type="ECO:0000313" key="2">
    <source>
        <dbReference type="Proteomes" id="UP000789570"/>
    </source>
</evidence>
<comment type="caution">
    <text evidence="1">The sequence shown here is derived from an EMBL/GenBank/DDBJ whole genome shotgun (WGS) entry which is preliminary data.</text>
</comment>
<name>A0A9N9AKX3_9GLOM</name>
<accession>A0A9N9AKX3</accession>